<evidence type="ECO:0000259" key="1">
    <source>
        <dbReference type="Pfam" id="PF13649"/>
    </source>
</evidence>
<dbReference type="OrthoDB" id="9810570at2"/>
<name>A0A0B2BT22_9ACTN</name>
<gene>
    <name evidence="3" type="ORF">CLV56_2654</name>
</gene>
<evidence type="ECO:0000259" key="2">
    <source>
        <dbReference type="Pfam" id="PF18096"/>
    </source>
</evidence>
<dbReference type="PANTHER" id="PTHR14741">
    <property type="entry name" value="S-ADENOSYLMETHIONINE-DEPENDENT METHYLTRANSFERASE RELATED"/>
    <property type="match status" value="1"/>
</dbReference>
<dbReference type="InterPro" id="IPR041698">
    <property type="entry name" value="Methyltransf_25"/>
</dbReference>
<dbReference type="InterPro" id="IPR029063">
    <property type="entry name" value="SAM-dependent_MTases_sf"/>
</dbReference>
<sequence>MDVATFERLQGDDGRSLIETIRTSAHTDDLALGTALRRAGHSPELVAAAMSQVALRRRAERKLGPDAARMWFTPEALEQATRATVARHRAERLVGCAPGVVIDLGCGIGADLVAFGRAGADVRGIEQDPLRAAMARANIEALGLRATVEEGDATRVVPDPDDTTYVDPARRTARGRTFDPGDFSPPWDFVTGLLTGRGVVKTMPGIAHGAVPDGVEAEWVSDGGDLVEACLWGRPYAGARRRATLLDGDRVATLTEADAVEPVVGEPQDWWYEPDDAVIRAGLVTAVASIVGGCLVDEHIAYVSAPQHVVTPYATAYRVLDELPYREKALRAALRARDVGTLTVKKRGVGVDPTALVKRLGLRGTTTATVVLTRVDGQGRAFLVERTTST</sequence>
<dbReference type="RefSeq" id="WP_039341964.1">
    <property type="nucleotide sequence ID" value="NZ_PGEZ01000001.1"/>
</dbReference>
<dbReference type="SUPFAM" id="SSF53335">
    <property type="entry name" value="S-adenosyl-L-methionine-dependent methyltransferases"/>
    <property type="match status" value="1"/>
</dbReference>
<dbReference type="Proteomes" id="UP000230842">
    <property type="component" value="Unassembled WGS sequence"/>
</dbReference>
<keyword evidence="4" id="KW-1185">Reference proteome</keyword>
<dbReference type="AlphaFoldDB" id="A0A0B2BT22"/>
<dbReference type="Pfam" id="PF18096">
    <property type="entry name" value="Thump_like"/>
    <property type="match status" value="1"/>
</dbReference>
<dbReference type="PANTHER" id="PTHR14741:SF32">
    <property type="entry name" value="TRIMETHYLGUANOSINE SYNTHASE"/>
    <property type="match status" value="1"/>
</dbReference>
<organism evidence="3 4">
    <name type="scientific">Mumia flava</name>
    <dbReference type="NCBI Taxonomy" id="1348852"/>
    <lineage>
        <taxon>Bacteria</taxon>
        <taxon>Bacillati</taxon>
        <taxon>Actinomycetota</taxon>
        <taxon>Actinomycetes</taxon>
        <taxon>Propionibacteriales</taxon>
        <taxon>Nocardioidaceae</taxon>
        <taxon>Mumia</taxon>
    </lineage>
</organism>
<dbReference type="Gene3D" id="3.40.50.150">
    <property type="entry name" value="Vaccinia Virus protein VP39"/>
    <property type="match status" value="1"/>
</dbReference>
<feature type="domain" description="Methyltransferase" evidence="1">
    <location>
        <begin position="101"/>
        <end position="162"/>
    </location>
</feature>
<evidence type="ECO:0000313" key="4">
    <source>
        <dbReference type="Proteomes" id="UP000230842"/>
    </source>
</evidence>
<evidence type="ECO:0008006" key="5">
    <source>
        <dbReference type="Google" id="ProtNLM"/>
    </source>
</evidence>
<dbReference type="CDD" id="cd02440">
    <property type="entry name" value="AdoMet_MTases"/>
    <property type="match status" value="1"/>
</dbReference>
<dbReference type="EMBL" id="PGEZ01000001">
    <property type="protein sequence ID" value="PJJ58403.1"/>
    <property type="molecule type" value="Genomic_DNA"/>
</dbReference>
<dbReference type="InterPro" id="IPR041497">
    <property type="entry name" value="Thump-like"/>
</dbReference>
<proteinExistence type="predicted"/>
<evidence type="ECO:0000313" key="3">
    <source>
        <dbReference type="EMBL" id="PJJ58403.1"/>
    </source>
</evidence>
<dbReference type="Pfam" id="PF13649">
    <property type="entry name" value="Methyltransf_25"/>
    <property type="match status" value="1"/>
</dbReference>
<accession>A0A0B2BT22</accession>
<feature type="domain" description="THUMP-like" evidence="2">
    <location>
        <begin position="314"/>
        <end position="386"/>
    </location>
</feature>
<protein>
    <recommendedName>
        <fullName evidence="5">THUMP-like domain-containing protein</fullName>
    </recommendedName>
</protein>
<reference evidence="3 4" key="1">
    <citation type="submission" date="2017-11" db="EMBL/GenBank/DDBJ databases">
        <title>Genomic Encyclopedia of Archaeal and Bacterial Type Strains, Phase II (KMG-II): From Individual Species to Whole Genera.</title>
        <authorList>
            <person name="Goeker M."/>
        </authorList>
    </citation>
    <scope>NUCLEOTIDE SEQUENCE [LARGE SCALE GENOMIC DNA]</scope>
    <source>
        <strain evidence="3 4">DSM 27763</strain>
    </source>
</reference>
<comment type="caution">
    <text evidence="3">The sequence shown here is derived from an EMBL/GenBank/DDBJ whole genome shotgun (WGS) entry which is preliminary data.</text>
</comment>